<keyword evidence="2" id="KW-1185">Reference proteome</keyword>
<accession>A0A4Y1ZQN9</accession>
<comment type="caution">
    <text evidence="1">The sequence shown here is derived from an EMBL/GenBank/DDBJ whole genome shotgun (WGS) entry which is preliminary data.</text>
</comment>
<sequence>MWFNSLSKNGYSNKLKSLSVSYRLPAVDSFSCQHPRCNEIGDAFLAKAGADDASVPSRTSHLLGAVLCRAKSMNENYLAAPPVVSPLVSGFSTRVAVHQSRSHTRPSKQLLLSLP</sequence>
<protein>
    <recommendedName>
        <fullName evidence="3">RNase H type-1 domain-containing protein</fullName>
    </recommendedName>
</protein>
<proteinExistence type="predicted"/>
<evidence type="ECO:0000313" key="2">
    <source>
        <dbReference type="Proteomes" id="UP000499080"/>
    </source>
</evidence>
<name>A0A4Y1ZQN9_ARAVE</name>
<reference evidence="1 2" key="1">
    <citation type="journal article" date="2019" name="Sci. Rep.">
        <title>Orb-weaving spider Araneus ventricosus genome elucidates the spidroin gene catalogue.</title>
        <authorList>
            <person name="Kono N."/>
            <person name="Nakamura H."/>
            <person name="Ohtoshi R."/>
            <person name="Moran D.A.P."/>
            <person name="Shinohara A."/>
            <person name="Yoshida Y."/>
            <person name="Fujiwara M."/>
            <person name="Mori M."/>
            <person name="Tomita M."/>
            <person name="Arakawa K."/>
        </authorList>
    </citation>
    <scope>NUCLEOTIDE SEQUENCE [LARGE SCALE GENOMIC DNA]</scope>
</reference>
<dbReference type="EMBL" id="BGPR01076928">
    <property type="protein sequence ID" value="GBL63290.1"/>
    <property type="molecule type" value="Genomic_DNA"/>
</dbReference>
<dbReference type="Proteomes" id="UP000499080">
    <property type="component" value="Unassembled WGS sequence"/>
</dbReference>
<evidence type="ECO:0000313" key="1">
    <source>
        <dbReference type="EMBL" id="GBL63290.1"/>
    </source>
</evidence>
<organism evidence="1 2">
    <name type="scientific">Araneus ventricosus</name>
    <name type="common">Orbweaver spider</name>
    <name type="synonym">Epeira ventricosa</name>
    <dbReference type="NCBI Taxonomy" id="182803"/>
    <lineage>
        <taxon>Eukaryota</taxon>
        <taxon>Metazoa</taxon>
        <taxon>Ecdysozoa</taxon>
        <taxon>Arthropoda</taxon>
        <taxon>Chelicerata</taxon>
        <taxon>Arachnida</taxon>
        <taxon>Araneae</taxon>
        <taxon>Araneomorphae</taxon>
        <taxon>Entelegynae</taxon>
        <taxon>Araneoidea</taxon>
        <taxon>Araneidae</taxon>
        <taxon>Araneus</taxon>
    </lineage>
</organism>
<dbReference type="AlphaFoldDB" id="A0A4Y1ZQN9"/>
<gene>
    <name evidence="1" type="ORF">AVEN_131329_1</name>
</gene>
<evidence type="ECO:0008006" key="3">
    <source>
        <dbReference type="Google" id="ProtNLM"/>
    </source>
</evidence>
<dbReference type="OrthoDB" id="3265515at2759"/>